<feature type="domain" description="Peptidase M13 C-terminal" evidence="10">
    <location>
        <begin position="468"/>
        <end position="656"/>
    </location>
</feature>
<comment type="cofactor">
    <cofactor evidence="1">
        <name>Zn(2+)</name>
        <dbReference type="ChEBI" id="CHEBI:29105"/>
    </cofactor>
</comment>
<evidence type="ECO:0000256" key="2">
    <source>
        <dbReference type="ARBA" id="ARBA00004401"/>
    </source>
</evidence>
<dbReference type="PANTHER" id="PTHR11733">
    <property type="entry name" value="ZINC METALLOPROTEASE FAMILY M13 NEPRILYSIN-RELATED"/>
    <property type="match status" value="1"/>
</dbReference>
<feature type="domain" description="Peptidase M13 N-terminal" evidence="11">
    <location>
        <begin position="40"/>
        <end position="410"/>
    </location>
</feature>
<evidence type="ECO:0000256" key="8">
    <source>
        <dbReference type="ARBA" id="ARBA00023049"/>
    </source>
</evidence>
<comment type="similarity">
    <text evidence="3">Belongs to the peptidase M13 family.</text>
</comment>
<dbReference type="InterPro" id="IPR000718">
    <property type="entry name" value="Peptidase_M13"/>
</dbReference>
<dbReference type="AlphaFoldDB" id="A0A9P9YDL5"/>
<keyword evidence="5" id="KW-0479">Metal-binding</keyword>
<reference evidence="12" key="1">
    <citation type="journal article" date="2023" name="Genome Biol. Evol.">
        <title>Long-read-based Genome Assembly of Drosophila gunungcola Reveals Fewer Chemosensory Genes in Flower-breeding Species.</title>
        <authorList>
            <person name="Negi A."/>
            <person name="Liao B.Y."/>
            <person name="Yeh S.D."/>
        </authorList>
    </citation>
    <scope>NUCLEOTIDE SEQUENCE</scope>
    <source>
        <strain evidence="12">Sukarami</strain>
    </source>
</reference>
<evidence type="ECO:0000256" key="7">
    <source>
        <dbReference type="ARBA" id="ARBA00022833"/>
    </source>
</evidence>
<dbReference type="GO" id="GO:0004222">
    <property type="term" value="F:metalloendopeptidase activity"/>
    <property type="evidence" value="ECO:0007669"/>
    <property type="project" value="InterPro"/>
</dbReference>
<dbReference type="Pfam" id="PF05649">
    <property type="entry name" value="Peptidase_M13_N"/>
    <property type="match status" value="1"/>
</dbReference>
<keyword evidence="9" id="KW-0732">Signal</keyword>
<dbReference type="InterPro" id="IPR024079">
    <property type="entry name" value="MetalloPept_cat_dom_sf"/>
</dbReference>
<organism evidence="12 13">
    <name type="scientific">Drosophila gunungcola</name>
    <name type="common">fruit fly</name>
    <dbReference type="NCBI Taxonomy" id="103775"/>
    <lineage>
        <taxon>Eukaryota</taxon>
        <taxon>Metazoa</taxon>
        <taxon>Ecdysozoa</taxon>
        <taxon>Arthropoda</taxon>
        <taxon>Hexapoda</taxon>
        <taxon>Insecta</taxon>
        <taxon>Pterygota</taxon>
        <taxon>Neoptera</taxon>
        <taxon>Endopterygota</taxon>
        <taxon>Diptera</taxon>
        <taxon>Brachycera</taxon>
        <taxon>Muscomorpha</taxon>
        <taxon>Ephydroidea</taxon>
        <taxon>Drosophilidae</taxon>
        <taxon>Drosophila</taxon>
        <taxon>Sophophora</taxon>
    </lineage>
</organism>
<evidence type="ECO:0000256" key="3">
    <source>
        <dbReference type="ARBA" id="ARBA00007357"/>
    </source>
</evidence>
<name>A0A9P9YDL5_9MUSC</name>
<dbReference type="Gene3D" id="1.10.1380.10">
    <property type="entry name" value="Neutral endopeptidase , domain2"/>
    <property type="match status" value="1"/>
</dbReference>
<evidence type="ECO:0000256" key="4">
    <source>
        <dbReference type="ARBA" id="ARBA00022670"/>
    </source>
</evidence>
<dbReference type="SUPFAM" id="SSF55486">
    <property type="entry name" value="Metalloproteases ('zincins'), catalytic domain"/>
    <property type="match status" value="1"/>
</dbReference>
<protein>
    <submittedName>
        <fullName evidence="12">Uncharacterized protein</fullName>
    </submittedName>
</protein>
<dbReference type="InterPro" id="IPR008753">
    <property type="entry name" value="Peptidase_M13_N"/>
</dbReference>
<sequence length="657" mass="75004">MEVPSITWLLCVLLTFRLKSANLLDCQQQLENDTDAEEACENFYEHACGNWYVSSRQRNMGAHDTRSKWLANMKIQLIRHLESSHEEKEEEELAIFYRSCMSGDQSVKYYTDALIQSSGATFPPFPLFPLFPHNSSSNSSFDWIPVNAALRTYGAQGLWRLLVLDNWQSADQRIFYLMPPTFEQLGYGEDEMSEFLYERYLKILLMELNLRVRRAGLLAQKLVAFEKSLRNLLPTDIEQTLVLRKPQSLRDLELQLPGLELRRYFDIILQGLDWDPSTLLLVANIDYLRDLQGLLLARDRPDPEILSTWLLLQLPVHFELKMHDDERLSSQQDRCLEQLRKLMPGALGRLQMQLQLGDNYQDVYDSSIQQIALLFRDLKQQFELVLNETEVFDENLVTRQLAREKLRAMRLLTPRLQDSAGTGHPTTPMGGNCDENLIQLSLNLARLEFRQVFGEPVTAVPADPMSVNAYYRLKLNRIELPLGLLATPLAQLPSCSKEADAMAKLSAGLGYILAHEMVHAFDYDGINYDAAGQLANGQWPARAIIRFGLRAKCYLGTRYSNATATINENIADSEGLRLALDTYRRTRKTASGQNLRTFFLAFAQNWCGTAATRGLGQQHSSHVDRVNNVVGNLPEFGETFQCTATSRMNPAEKCRLW</sequence>
<proteinExistence type="inferred from homology"/>
<comment type="subcellular location">
    <subcellularLocation>
        <location evidence="2">Cell membrane</location>
        <topology evidence="2">Single-pass type II membrane protein</topology>
    </subcellularLocation>
</comment>
<evidence type="ECO:0000313" key="13">
    <source>
        <dbReference type="Proteomes" id="UP001059596"/>
    </source>
</evidence>
<dbReference type="Gene3D" id="3.40.390.10">
    <property type="entry name" value="Collagenase (Catalytic Domain)"/>
    <property type="match status" value="1"/>
</dbReference>
<feature type="chain" id="PRO_5040448635" evidence="9">
    <location>
        <begin position="22"/>
        <end position="657"/>
    </location>
</feature>
<keyword evidence="13" id="KW-1185">Reference proteome</keyword>
<evidence type="ECO:0000256" key="5">
    <source>
        <dbReference type="ARBA" id="ARBA00022723"/>
    </source>
</evidence>
<evidence type="ECO:0000259" key="10">
    <source>
        <dbReference type="Pfam" id="PF01431"/>
    </source>
</evidence>
<evidence type="ECO:0000256" key="9">
    <source>
        <dbReference type="SAM" id="SignalP"/>
    </source>
</evidence>
<dbReference type="GO" id="GO:0046872">
    <property type="term" value="F:metal ion binding"/>
    <property type="evidence" value="ECO:0007669"/>
    <property type="project" value="UniProtKB-KW"/>
</dbReference>
<gene>
    <name evidence="12" type="ORF">M5D96_012206</name>
</gene>
<accession>A0A9P9YDL5</accession>
<dbReference type="PANTHER" id="PTHR11733:SF238">
    <property type="entry name" value="FI07649P-RELATED"/>
    <property type="match status" value="1"/>
</dbReference>
<comment type="caution">
    <text evidence="12">The sequence shown here is derived from an EMBL/GenBank/DDBJ whole genome shotgun (WGS) entry which is preliminary data.</text>
</comment>
<evidence type="ECO:0000256" key="6">
    <source>
        <dbReference type="ARBA" id="ARBA00022801"/>
    </source>
</evidence>
<dbReference type="PRINTS" id="PR00786">
    <property type="entry name" value="NEPRILYSIN"/>
</dbReference>
<keyword evidence="6" id="KW-0378">Hydrolase</keyword>
<keyword evidence="7" id="KW-0862">Zinc</keyword>
<feature type="signal peptide" evidence="9">
    <location>
        <begin position="1"/>
        <end position="21"/>
    </location>
</feature>
<dbReference type="CDD" id="cd08662">
    <property type="entry name" value="M13"/>
    <property type="match status" value="1"/>
</dbReference>
<dbReference type="EMBL" id="JAMKOV010000051">
    <property type="protein sequence ID" value="KAI8034983.1"/>
    <property type="molecule type" value="Genomic_DNA"/>
</dbReference>
<dbReference type="Proteomes" id="UP001059596">
    <property type="component" value="Unassembled WGS sequence"/>
</dbReference>
<evidence type="ECO:0000313" key="12">
    <source>
        <dbReference type="EMBL" id="KAI8034983.1"/>
    </source>
</evidence>
<evidence type="ECO:0000259" key="11">
    <source>
        <dbReference type="Pfam" id="PF05649"/>
    </source>
</evidence>
<dbReference type="OrthoDB" id="6487182at2759"/>
<dbReference type="GO" id="GO:0016485">
    <property type="term" value="P:protein processing"/>
    <property type="evidence" value="ECO:0007669"/>
    <property type="project" value="TreeGrafter"/>
</dbReference>
<dbReference type="PROSITE" id="PS51885">
    <property type="entry name" value="NEPRILYSIN"/>
    <property type="match status" value="1"/>
</dbReference>
<dbReference type="InterPro" id="IPR042089">
    <property type="entry name" value="Peptidase_M13_dom_2"/>
</dbReference>
<dbReference type="Pfam" id="PF01431">
    <property type="entry name" value="Peptidase_M13"/>
    <property type="match status" value="1"/>
</dbReference>
<keyword evidence="8" id="KW-0482">Metalloprotease</keyword>
<evidence type="ECO:0000256" key="1">
    <source>
        <dbReference type="ARBA" id="ARBA00001947"/>
    </source>
</evidence>
<dbReference type="InterPro" id="IPR018497">
    <property type="entry name" value="Peptidase_M13_C"/>
</dbReference>
<keyword evidence="4" id="KW-0645">Protease</keyword>
<dbReference type="GO" id="GO:0005886">
    <property type="term" value="C:plasma membrane"/>
    <property type="evidence" value="ECO:0007669"/>
    <property type="project" value="UniProtKB-SubCell"/>
</dbReference>